<dbReference type="RefSeq" id="WP_274268230.1">
    <property type="nucleotide sequence ID" value="NZ_CP117880.1"/>
</dbReference>
<dbReference type="InterPro" id="IPR027791">
    <property type="entry name" value="Galactosyl_T_C"/>
</dbReference>
<dbReference type="InterPro" id="IPR050834">
    <property type="entry name" value="Glycosyltransf_2"/>
</dbReference>
<reference evidence="4 5" key="1">
    <citation type="submission" date="2023-02" db="EMBL/GenBank/DDBJ databases">
        <title>Genome sequence of Sphingobacterium sp. KACC 22765.</title>
        <authorList>
            <person name="Kim S."/>
            <person name="Heo J."/>
            <person name="Kwon S.-W."/>
        </authorList>
    </citation>
    <scope>NUCLEOTIDE SEQUENCE [LARGE SCALE GENOMIC DNA]</scope>
    <source>
        <strain evidence="4 5">KACC 22765</strain>
    </source>
</reference>
<evidence type="ECO:0000313" key="5">
    <source>
        <dbReference type="Proteomes" id="UP001221558"/>
    </source>
</evidence>
<dbReference type="PANTHER" id="PTHR43685:SF3">
    <property type="entry name" value="SLR2126 PROTEIN"/>
    <property type="match status" value="1"/>
</dbReference>
<keyword evidence="1" id="KW-0808">Transferase</keyword>
<evidence type="ECO:0000313" key="4">
    <source>
        <dbReference type="EMBL" id="WDF69517.1"/>
    </source>
</evidence>
<evidence type="ECO:0000259" key="2">
    <source>
        <dbReference type="Pfam" id="PF00535"/>
    </source>
</evidence>
<dbReference type="Pfam" id="PF00535">
    <property type="entry name" value="Glycos_transf_2"/>
    <property type="match status" value="1"/>
</dbReference>
<dbReference type="InterPro" id="IPR001173">
    <property type="entry name" value="Glyco_trans_2-like"/>
</dbReference>
<dbReference type="PANTHER" id="PTHR43685">
    <property type="entry name" value="GLYCOSYLTRANSFERASE"/>
    <property type="match status" value="1"/>
</dbReference>
<evidence type="ECO:0000259" key="3">
    <source>
        <dbReference type="Pfam" id="PF02709"/>
    </source>
</evidence>
<sequence length="271" mass="31165">MSKTPLLSLVISTYNWPQALRLCLDSVAAQTVMPDEIIIADDGSREDTRDLISLYQQKLSLPLVHVWHEDHGFRLSHIRNKAIAQATGEYIIQIDGDIILDKNFIKDHISIRQPGHLVVGSRAMLSEDYSKKLLEDGELPDLRVLRQHTRNTLNSTRLPWIAPLFAKRYKTRGRYRHYTRGCNMAFWKEAVVAVNGYNEDISGWGTEDSELVVRLLNAGQKKLFLKFAGLQYHIWHKVASRDRKEANELLLEETIRQSLKICTNGINKYLS</sequence>
<organism evidence="4 5">
    <name type="scientific">Sphingobacterium oryzagri</name>
    <dbReference type="NCBI Taxonomy" id="3025669"/>
    <lineage>
        <taxon>Bacteria</taxon>
        <taxon>Pseudomonadati</taxon>
        <taxon>Bacteroidota</taxon>
        <taxon>Sphingobacteriia</taxon>
        <taxon>Sphingobacteriales</taxon>
        <taxon>Sphingobacteriaceae</taxon>
        <taxon>Sphingobacterium</taxon>
    </lineage>
</organism>
<dbReference type="Pfam" id="PF02709">
    <property type="entry name" value="Glyco_transf_7C"/>
    <property type="match status" value="1"/>
</dbReference>
<keyword evidence="5" id="KW-1185">Reference proteome</keyword>
<dbReference type="SUPFAM" id="SSF53448">
    <property type="entry name" value="Nucleotide-diphospho-sugar transferases"/>
    <property type="match status" value="1"/>
</dbReference>
<dbReference type="Proteomes" id="UP001221558">
    <property type="component" value="Chromosome"/>
</dbReference>
<dbReference type="CDD" id="cd06420">
    <property type="entry name" value="GT2_Chondriotin_Pol_N"/>
    <property type="match status" value="1"/>
</dbReference>
<name>A0ABY7WIS3_9SPHI</name>
<feature type="domain" description="Galactosyltransferase C-terminal" evidence="3">
    <location>
        <begin position="168"/>
        <end position="235"/>
    </location>
</feature>
<accession>A0ABY7WIS3</accession>
<evidence type="ECO:0000256" key="1">
    <source>
        <dbReference type="ARBA" id="ARBA00022679"/>
    </source>
</evidence>
<gene>
    <name evidence="4" type="ORF">PQ465_03860</name>
</gene>
<protein>
    <submittedName>
        <fullName evidence="4">Glycosyltransferase family 2 protein</fullName>
    </submittedName>
</protein>
<proteinExistence type="predicted"/>
<dbReference type="Gene3D" id="3.90.550.10">
    <property type="entry name" value="Spore Coat Polysaccharide Biosynthesis Protein SpsA, Chain A"/>
    <property type="match status" value="1"/>
</dbReference>
<dbReference type="EMBL" id="CP117880">
    <property type="protein sequence ID" value="WDF69517.1"/>
    <property type="molecule type" value="Genomic_DNA"/>
</dbReference>
<dbReference type="InterPro" id="IPR029044">
    <property type="entry name" value="Nucleotide-diphossugar_trans"/>
</dbReference>
<feature type="domain" description="Glycosyltransferase 2-like" evidence="2">
    <location>
        <begin position="8"/>
        <end position="136"/>
    </location>
</feature>